<evidence type="ECO:0008006" key="3">
    <source>
        <dbReference type="Google" id="ProtNLM"/>
    </source>
</evidence>
<dbReference type="InterPro" id="IPR041073">
    <property type="entry name" value="MobL"/>
</dbReference>
<proteinExistence type="predicted"/>
<dbReference type="NCBIfam" id="NF041498">
    <property type="entry name" value="MobP2"/>
    <property type="match status" value="1"/>
</dbReference>
<reference evidence="1 2" key="1">
    <citation type="submission" date="2016-08" db="EMBL/GenBank/DDBJ databases">
        <authorList>
            <person name="Seilhamer J.J."/>
        </authorList>
    </citation>
    <scope>NUCLEOTIDE SEQUENCE [LARGE SCALE GENOMIC DNA]</scope>
    <source>
        <strain evidence="1 2">SDA_GO95</strain>
    </source>
</reference>
<organism evidence="1 2">
    <name type="scientific">Bacillus mycoides</name>
    <dbReference type="NCBI Taxonomy" id="1405"/>
    <lineage>
        <taxon>Bacteria</taxon>
        <taxon>Bacillati</taxon>
        <taxon>Bacillota</taxon>
        <taxon>Bacilli</taxon>
        <taxon>Bacillales</taxon>
        <taxon>Bacillaceae</taxon>
        <taxon>Bacillus</taxon>
        <taxon>Bacillus cereus group</taxon>
    </lineage>
</organism>
<dbReference type="Proteomes" id="UP000195696">
    <property type="component" value="Unassembled WGS sequence"/>
</dbReference>
<dbReference type="InterPro" id="IPR048101">
    <property type="entry name" value="MobP2"/>
</dbReference>
<evidence type="ECO:0000313" key="1">
    <source>
        <dbReference type="EMBL" id="SCB71577.1"/>
    </source>
</evidence>
<sequence length="399" mass="47782">MMKMSNAVPVHSSTTPGVVLKTKFVLPSSDAFQNYIEYVDREEAQSEVKLNPKMFETYQEYMGNPEKTSALFTEHANRLSESEKKSLKEMFKTAHGNGSIMWQDVISFHNPWLEEQGIYDEKTKTLDEKKLMDVTRLAMKEMQKREGLEKSSTWSAAIHFNTDNIHIHVATVEPFPTRERGKRKPKTLDAMRGKVVNNLLDRTQEQKQINDLIRNNMVGSKKEDSVFDWRNQHLKPLFLQIYKQLPSDKRQWQYSYNTIQPLKPEIDELSRRYIQHHHKKDYDQFLQKLDKEVQVFKEAYGEGKYDKKQYENYKTNKINDLYKRMGNAFLQEMKAYDKEQKRIHHMKKSKPFQKFQQNVSIQYSMRKVERAFKSEYESWKNQKYYERMQRENAYENERG</sequence>
<name>A0A1G4EWQ2_BACMY</name>
<protein>
    <recommendedName>
        <fullName evidence="3">Relaxase</fullName>
    </recommendedName>
</protein>
<gene>
    <name evidence="1" type="ORF">BWGO95_05824</name>
</gene>
<dbReference type="Pfam" id="PF18555">
    <property type="entry name" value="MobL"/>
    <property type="match status" value="1"/>
</dbReference>
<accession>A0A1G4EWQ2</accession>
<evidence type="ECO:0000313" key="2">
    <source>
        <dbReference type="Proteomes" id="UP000195696"/>
    </source>
</evidence>
<dbReference type="AlphaFoldDB" id="A0A1G4EWQ2"/>
<dbReference type="EMBL" id="FMAK01000080">
    <property type="protein sequence ID" value="SCB71577.1"/>
    <property type="molecule type" value="Genomic_DNA"/>
</dbReference>